<dbReference type="PANTHER" id="PTHR46211:SF14">
    <property type="entry name" value="GLYCEROPHOSPHODIESTER PHOSPHODIESTERASE"/>
    <property type="match status" value="1"/>
</dbReference>
<dbReference type="InterPro" id="IPR017946">
    <property type="entry name" value="PLC-like_Pdiesterase_TIM-brl"/>
</dbReference>
<dbReference type="GO" id="GO:0006629">
    <property type="term" value="P:lipid metabolic process"/>
    <property type="evidence" value="ECO:0007669"/>
    <property type="project" value="InterPro"/>
</dbReference>
<evidence type="ECO:0000256" key="1">
    <source>
        <dbReference type="SAM" id="SignalP"/>
    </source>
</evidence>
<name>A0A2T0Q0B5_9ACTN</name>
<gene>
    <name evidence="3" type="ORF">CLV72_106260</name>
</gene>
<dbReference type="SUPFAM" id="SSF51695">
    <property type="entry name" value="PLC-like phosphodiesterases"/>
    <property type="match status" value="1"/>
</dbReference>
<reference evidence="3 4" key="1">
    <citation type="submission" date="2018-03" db="EMBL/GenBank/DDBJ databases">
        <title>Genomic Encyclopedia of Archaeal and Bacterial Type Strains, Phase II (KMG-II): from individual species to whole genera.</title>
        <authorList>
            <person name="Goeker M."/>
        </authorList>
    </citation>
    <scope>NUCLEOTIDE SEQUENCE [LARGE SCALE GENOMIC DNA]</scope>
    <source>
        <strain evidence="3 4">DSM 45601</strain>
    </source>
</reference>
<evidence type="ECO:0000313" key="4">
    <source>
        <dbReference type="Proteomes" id="UP000237846"/>
    </source>
</evidence>
<organism evidence="3 4">
    <name type="scientific">Allonocardiopsis opalescens</name>
    <dbReference type="NCBI Taxonomy" id="1144618"/>
    <lineage>
        <taxon>Bacteria</taxon>
        <taxon>Bacillati</taxon>
        <taxon>Actinomycetota</taxon>
        <taxon>Actinomycetes</taxon>
        <taxon>Streptosporangiales</taxon>
        <taxon>Allonocardiopsis</taxon>
    </lineage>
</organism>
<dbReference type="Pfam" id="PF03009">
    <property type="entry name" value="GDPD"/>
    <property type="match status" value="1"/>
</dbReference>
<dbReference type="AlphaFoldDB" id="A0A2T0Q0B5"/>
<proteinExistence type="predicted"/>
<dbReference type="OrthoDB" id="9758957at2"/>
<dbReference type="Proteomes" id="UP000237846">
    <property type="component" value="Unassembled WGS sequence"/>
</dbReference>
<dbReference type="GO" id="GO:0008081">
    <property type="term" value="F:phosphoric diester hydrolase activity"/>
    <property type="evidence" value="ECO:0007669"/>
    <property type="project" value="InterPro"/>
</dbReference>
<feature type="domain" description="GP-PDE" evidence="2">
    <location>
        <begin position="63"/>
        <end position="299"/>
    </location>
</feature>
<feature type="chain" id="PRO_5015451163" evidence="1">
    <location>
        <begin position="27"/>
        <end position="308"/>
    </location>
</feature>
<evidence type="ECO:0000259" key="2">
    <source>
        <dbReference type="PROSITE" id="PS51704"/>
    </source>
</evidence>
<protein>
    <submittedName>
        <fullName evidence="3">Glycerophosphoryl diester phosphodiesterase</fullName>
    </submittedName>
</protein>
<dbReference type="Gene3D" id="3.20.20.190">
    <property type="entry name" value="Phosphatidylinositol (PI) phosphodiesterase"/>
    <property type="match status" value="1"/>
</dbReference>
<keyword evidence="1" id="KW-0732">Signal</keyword>
<keyword evidence="4" id="KW-1185">Reference proteome</keyword>
<evidence type="ECO:0000313" key="3">
    <source>
        <dbReference type="EMBL" id="PRX97224.1"/>
    </source>
</evidence>
<dbReference type="EMBL" id="PVZC01000006">
    <property type="protein sequence ID" value="PRX97224.1"/>
    <property type="molecule type" value="Genomic_DNA"/>
</dbReference>
<dbReference type="RefSeq" id="WP_106249097.1">
    <property type="nucleotide sequence ID" value="NZ_PVZC01000006.1"/>
</dbReference>
<comment type="caution">
    <text evidence="3">The sequence shown here is derived from an EMBL/GenBank/DDBJ whole genome shotgun (WGS) entry which is preliminary data.</text>
</comment>
<dbReference type="InterPro" id="IPR030395">
    <property type="entry name" value="GP_PDE_dom"/>
</dbReference>
<sequence>MTTSRAIAFASLFALTAALVPAVATAETAGTAPAAPAPVAVRTEPAPAPVAEAAEPAAALAPAQVVAHRGYSGLAPENTLVAIEAARHSGADYIEIDIDFTADGVPVVIHDDTVDRTTDGTGAIREMDYSEVRGLDAGSWFAPAYADEPMPSLEQALDSFADQGGRLLLEYKGGWSANAVAETADMIRDRGLADSVMVQSFDVETVRNLRAEAPELPAGLLRSRLDGDPVAIAEELGVDAYNPNAERLLERPEVVDELQAAGIEVMAYTVNEAAGWQRLTELGVDAIITDHPAQLAGWNRQFAASGAA</sequence>
<dbReference type="PANTHER" id="PTHR46211">
    <property type="entry name" value="GLYCEROPHOSPHORYL DIESTER PHOSPHODIESTERASE"/>
    <property type="match status" value="1"/>
</dbReference>
<feature type="signal peptide" evidence="1">
    <location>
        <begin position="1"/>
        <end position="26"/>
    </location>
</feature>
<dbReference type="PROSITE" id="PS51704">
    <property type="entry name" value="GP_PDE"/>
    <property type="match status" value="1"/>
</dbReference>
<accession>A0A2T0Q0B5</accession>